<evidence type="ECO:0000313" key="3">
    <source>
        <dbReference type="Proteomes" id="UP000244450"/>
    </source>
</evidence>
<evidence type="ECO:0000313" key="2">
    <source>
        <dbReference type="EMBL" id="PUZ28592.1"/>
    </source>
</evidence>
<reference evidence="2 3" key="1">
    <citation type="submission" date="2018-04" db="EMBL/GenBank/DDBJ databases">
        <title>Chitinophaga fuyangensis sp. nov., isolated from soil in a chemical factory.</title>
        <authorList>
            <person name="Chen K."/>
        </authorList>
    </citation>
    <scope>NUCLEOTIDE SEQUENCE [LARGE SCALE GENOMIC DNA]</scope>
    <source>
        <strain evidence="2 3">LY-1</strain>
    </source>
</reference>
<organism evidence="2 3">
    <name type="scientific">Chitinophaga parva</name>
    <dbReference type="NCBI Taxonomy" id="2169414"/>
    <lineage>
        <taxon>Bacteria</taxon>
        <taxon>Pseudomonadati</taxon>
        <taxon>Bacteroidota</taxon>
        <taxon>Chitinophagia</taxon>
        <taxon>Chitinophagales</taxon>
        <taxon>Chitinophagaceae</taxon>
        <taxon>Chitinophaga</taxon>
    </lineage>
</organism>
<evidence type="ECO:0000256" key="1">
    <source>
        <dbReference type="SAM" id="MobiDB-lite"/>
    </source>
</evidence>
<name>A0A2T7BLP2_9BACT</name>
<dbReference type="EMBL" id="QCYK01000001">
    <property type="protein sequence ID" value="PUZ28592.1"/>
    <property type="molecule type" value="Genomic_DNA"/>
</dbReference>
<protein>
    <submittedName>
        <fullName evidence="2">Uncharacterized protein</fullName>
    </submittedName>
</protein>
<sequence>MEQTYLDVSLAGDIYRVSDDRTALQYVKDPTKSISFSDMERLKTESPLVWVRFLYDTNTKSLYNPEKIPAKLPPEVKYVEFPDLLFLNPRLGAKAFGEDPEEVVRNLPKDGGRVIYPANLIPRTEINGKQYHLDSEKMEFRRVNDPKDVIKIDNIITISDSVIKKILEALFKPPPPRPPRKRDGEDPSRSPGGL</sequence>
<dbReference type="Proteomes" id="UP000244450">
    <property type="component" value="Unassembled WGS sequence"/>
</dbReference>
<comment type="caution">
    <text evidence="2">The sequence shown here is derived from an EMBL/GenBank/DDBJ whole genome shotgun (WGS) entry which is preliminary data.</text>
</comment>
<proteinExistence type="predicted"/>
<gene>
    <name evidence="2" type="ORF">DCC81_03670</name>
</gene>
<feature type="region of interest" description="Disordered" evidence="1">
    <location>
        <begin position="170"/>
        <end position="194"/>
    </location>
</feature>
<dbReference type="AlphaFoldDB" id="A0A2T7BLP2"/>
<keyword evidence="3" id="KW-1185">Reference proteome</keyword>
<accession>A0A2T7BLP2</accession>
<dbReference type="RefSeq" id="WP_108685231.1">
    <property type="nucleotide sequence ID" value="NZ_QCYK01000001.1"/>
</dbReference>